<comment type="caution">
    <text evidence="4">The sequence shown here is derived from an EMBL/GenBank/DDBJ whole genome shotgun (WGS) entry which is preliminary data.</text>
</comment>
<keyword evidence="3" id="KW-0460">Magnesium</keyword>
<dbReference type="GO" id="GO:0046872">
    <property type="term" value="F:metal ion binding"/>
    <property type="evidence" value="ECO:0007669"/>
    <property type="project" value="UniProtKB-KW"/>
</dbReference>
<evidence type="ECO:0000313" key="5">
    <source>
        <dbReference type="Proteomes" id="UP001187192"/>
    </source>
</evidence>
<proteinExistence type="predicted"/>
<keyword evidence="5" id="KW-1185">Reference proteome</keyword>
<dbReference type="Gene3D" id="1.10.600.10">
    <property type="entry name" value="Farnesyl Diphosphate Synthase"/>
    <property type="match status" value="1"/>
</dbReference>
<evidence type="ECO:0000313" key="4">
    <source>
        <dbReference type="EMBL" id="GMN51607.1"/>
    </source>
</evidence>
<gene>
    <name evidence="4" type="ORF">TIFTF001_020768</name>
</gene>
<comment type="cofactor">
    <cofactor evidence="1">
        <name>Mg(2+)</name>
        <dbReference type="ChEBI" id="CHEBI:18420"/>
    </cofactor>
</comment>
<evidence type="ECO:0000256" key="1">
    <source>
        <dbReference type="ARBA" id="ARBA00001946"/>
    </source>
</evidence>
<dbReference type="GO" id="GO:0004659">
    <property type="term" value="F:prenyltransferase activity"/>
    <property type="evidence" value="ECO:0007669"/>
    <property type="project" value="TreeGrafter"/>
</dbReference>
<evidence type="ECO:0000256" key="3">
    <source>
        <dbReference type="ARBA" id="ARBA00022842"/>
    </source>
</evidence>
<dbReference type="EMBL" id="BTGU01000038">
    <property type="protein sequence ID" value="GMN51607.1"/>
    <property type="molecule type" value="Genomic_DNA"/>
</dbReference>
<accession>A0AA88AJ86</accession>
<sequence length="120" mass="13694">MGPQGMVDDIYQEVLVGRLDDDHVLNDIEWIEDMCRKKEGRLHACATACGAILGGANGEEIKKLRKYGLYVGVIQGYINRVGGKEKELEREMELRNLALKELEHFKGMKMEEISRFAFSF</sequence>
<keyword evidence="2" id="KW-0479">Metal-binding</keyword>
<dbReference type="Proteomes" id="UP001187192">
    <property type="component" value="Unassembled WGS sequence"/>
</dbReference>
<dbReference type="AlphaFoldDB" id="A0AA88AJ86"/>
<dbReference type="SUPFAM" id="SSF48576">
    <property type="entry name" value="Terpenoid synthases"/>
    <property type="match status" value="1"/>
</dbReference>
<reference evidence="4" key="1">
    <citation type="submission" date="2023-07" db="EMBL/GenBank/DDBJ databases">
        <title>draft genome sequence of fig (Ficus carica).</title>
        <authorList>
            <person name="Takahashi T."/>
            <person name="Nishimura K."/>
        </authorList>
    </citation>
    <scope>NUCLEOTIDE SEQUENCE</scope>
</reference>
<dbReference type="PANTHER" id="PTHR43281">
    <property type="entry name" value="FARNESYL DIPHOSPHATE SYNTHASE"/>
    <property type="match status" value="1"/>
</dbReference>
<name>A0AA88AJ86_FICCA</name>
<dbReference type="PANTHER" id="PTHR43281:SF6">
    <property type="entry name" value="HETERODIMERIC GERANYLGERANYL PYROPHOSPHATE SYNTHASE SMALL SUBUNIT, CHLOROPLASTIC-LIKE"/>
    <property type="match status" value="1"/>
</dbReference>
<organism evidence="4 5">
    <name type="scientific">Ficus carica</name>
    <name type="common">Common fig</name>
    <dbReference type="NCBI Taxonomy" id="3494"/>
    <lineage>
        <taxon>Eukaryota</taxon>
        <taxon>Viridiplantae</taxon>
        <taxon>Streptophyta</taxon>
        <taxon>Embryophyta</taxon>
        <taxon>Tracheophyta</taxon>
        <taxon>Spermatophyta</taxon>
        <taxon>Magnoliopsida</taxon>
        <taxon>eudicotyledons</taxon>
        <taxon>Gunneridae</taxon>
        <taxon>Pentapetalae</taxon>
        <taxon>rosids</taxon>
        <taxon>fabids</taxon>
        <taxon>Rosales</taxon>
        <taxon>Moraceae</taxon>
        <taxon>Ficeae</taxon>
        <taxon>Ficus</taxon>
    </lineage>
</organism>
<dbReference type="InterPro" id="IPR008949">
    <property type="entry name" value="Isoprenoid_synthase_dom_sf"/>
</dbReference>
<protein>
    <submittedName>
        <fullName evidence="4">Uncharacterized protein</fullName>
    </submittedName>
</protein>
<evidence type="ECO:0000256" key="2">
    <source>
        <dbReference type="ARBA" id="ARBA00022723"/>
    </source>
</evidence>